<protein>
    <submittedName>
        <fullName evidence="1">Uncharacterized protein</fullName>
    </submittedName>
</protein>
<organism evidence="1 2">
    <name type="scientific">Tuber borchii</name>
    <name type="common">White truffle</name>
    <dbReference type="NCBI Taxonomy" id="42251"/>
    <lineage>
        <taxon>Eukaryota</taxon>
        <taxon>Fungi</taxon>
        <taxon>Dikarya</taxon>
        <taxon>Ascomycota</taxon>
        <taxon>Pezizomycotina</taxon>
        <taxon>Pezizomycetes</taxon>
        <taxon>Pezizales</taxon>
        <taxon>Tuberaceae</taxon>
        <taxon>Tuber</taxon>
    </lineage>
</organism>
<proteinExistence type="predicted"/>
<evidence type="ECO:0000313" key="2">
    <source>
        <dbReference type="Proteomes" id="UP000244722"/>
    </source>
</evidence>
<keyword evidence="2" id="KW-1185">Reference proteome</keyword>
<dbReference type="AlphaFoldDB" id="A0A2T7A8N1"/>
<dbReference type="Proteomes" id="UP000244722">
    <property type="component" value="Unassembled WGS sequence"/>
</dbReference>
<accession>A0A2T7A8N1</accession>
<sequence>MASIFIQPSRRLALRSGTRAFSMSRTSLLKPSASLYGFSIDDYDAKPKSDLDISKEILQKRMDLGILQLQMKEIRRSIFRAKVNRRRARKMRFIDMLPDPPGFLFYTEWNRGQNSSALFYLPLPPHGAFVQVIFRARLPIDVRLRA</sequence>
<reference evidence="1 2" key="1">
    <citation type="submission" date="2017-04" db="EMBL/GenBank/DDBJ databases">
        <title>Draft genome sequence of Tuber borchii Vittad., a whitish edible truffle.</title>
        <authorList>
            <consortium name="DOE Joint Genome Institute"/>
            <person name="Murat C."/>
            <person name="Kuo A."/>
            <person name="Barry K.W."/>
            <person name="Clum A."/>
            <person name="Dockter R.B."/>
            <person name="Fauchery L."/>
            <person name="Iotti M."/>
            <person name="Kohler A."/>
            <person name="Labutti K."/>
            <person name="Lindquist E.A."/>
            <person name="Lipzen A."/>
            <person name="Ohm R.A."/>
            <person name="Wang M."/>
            <person name="Grigoriev I.V."/>
            <person name="Zambonelli A."/>
            <person name="Martin F.M."/>
        </authorList>
    </citation>
    <scope>NUCLEOTIDE SEQUENCE [LARGE SCALE GENOMIC DNA]</scope>
    <source>
        <strain evidence="1 2">Tbo3840</strain>
    </source>
</reference>
<gene>
    <name evidence="1" type="ORF">B9Z19DRAFT_1118394</name>
</gene>
<name>A0A2T7A8N1_TUBBO</name>
<comment type="caution">
    <text evidence="1">The sequence shown here is derived from an EMBL/GenBank/DDBJ whole genome shotgun (WGS) entry which is preliminary data.</text>
</comment>
<evidence type="ECO:0000313" key="1">
    <source>
        <dbReference type="EMBL" id="PUU84089.1"/>
    </source>
</evidence>
<dbReference type="EMBL" id="NESQ01000004">
    <property type="protein sequence ID" value="PUU84089.1"/>
    <property type="molecule type" value="Genomic_DNA"/>
</dbReference>